<reference evidence="12 13" key="1">
    <citation type="submission" date="2020-02" db="EMBL/GenBank/DDBJ databases">
        <authorList>
            <person name="Ma Q."/>
            <person name="Huang Y."/>
            <person name="Song X."/>
            <person name="Pei D."/>
        </authorList>
    </citation>
    <scope>NUCLEOTIDE SEQUENCE [LARGE SCALE GENOMIC DNA]</scope>
    <source>
        <strain evidence="12">Sxm20200214</strain>
        <tissue evidence="12">Leaf</tissue>
    </source>
</reference>
<keyword evidence="13" id="KW-1185">Reference proteome</keyword>
<evidence type="ECO:0000256" key="6">
    <source>
        <dbReference type="ARBA" id="ARBA00022989"/>
    </source>
</evidence>
<organism evidence="12 13">
    <name type="scientific">Brassica carinata</name>
    <name type="common">Ethiopian mustard</name>
    <name type="synonym">Abyssinian cabbage</name>
    <dbReference type="NCBI Taxonomy" id="52824"/>
    <lineage>
        <taxon>Eukaryota</taxon>
        <taxon>Viridiplantae</taxon>
        <taxon>Streptophyta</taxon>
        <taxon>Embryophyta</taxon>
        <taxon>Tracheophyta</taxon>
        <taxon>Spermatophyta</taxon>
        <taxon>Magnoliopsida</taxon>
        <taxon>eudicotyledons</taxon>
        <taxon>Gunneridae</taxon>
        <taxon>Pentapetalae</taxon>
        <taxon>rosids</taxon>
        <taxon>malvids</taxon>
        <taxon>Brassicales</taxon>
        <taxon>Brassicaceae</taxon>
        <taxon>Brassiceae</taxon>
        <taxon>Brassica</taxon>
    </lineage>
</organism>
<proteinExistence type="inferred from homology"/>
<dbReference type="GO" id="GO:0005789">
    <property type="term" value="C:endoplasmic reticulum membrane"/>
    <property type="evidence" value="ECO:0007669"/>
    <property type="project" value="UniProtKB-SubCell"/>
</dbReference>
<dbReference type="AlphaFoldDB" id="A0A8X7NZ28"/>
<evidence type="ECO:0000256" key="4">
    <source>
        <dbReference type="ARBA" id="ARBA00022692"/>
    </source>
</evidence>
<keyword evidence="8" id="KW-0472">Membrane</keyword>
<dbReference type="EMBL" id="JAAMPC010001368">
    <property type="protein sequence ID" value="KAG2240908.1"/>
    <property type="molecule type" value="Genomic_DNA"/>
</dbReference>
<evidence type="ECO:0000256" key="1">
    <source>
        <dbReference type="ARBA" id="ARBA00004162"/>
    </source>
</evidence>
<comment type="similarity">
    <text evidence="9">Belongs to the plant Proton pump-interactor protein family.</text>
</comment>
<comment type="subcellular location">
    <subcellularLocation>
        <location evidence="1">Cell membrane</location>
        <topology evidence="1">Single-pass membrane protein</topology>
    </subcellularLocation>
    <subcellularLocation>
        <location evidence="2">Endoplasmic reticulum membrane</location>
        <topology evidence="2">Single-pass membrane protein</topology>
    </subcellularLocation>
</comment>
<comment type="caution">
    <text evidence="12">The sequence shown here is derived from an EMBL/GenBank/DDBJ whole genome shotgun (WGS) entry which is preliminary data.</text>
</comment>
<evidence type="ECO:0000256" key="10">
    <source>
        <dbReference type="SAM" id="Coils"/>
    </source>
</evidence>
<feature type="coiled-coil region" evidence="10">
    <location>
        <begin position="100"/>
        <end position="127"/>
    </location>
</feature>
<evidence type="ECO:0000313" key="13">
    <source>
        <dbReference type="Proteomes" id="UP000886595"/>
    </source>
</evidence>
<keyword evidence="4" id="KW-0812">Transmembrane</keyword>
<feature type="region of interest" description="Disordered" evidence="11">
    <location>
        <begin position="495"/>
        <end position="536"/>
    </location>
</feature>
<feature type="compositionally biased region" description="Low complexity" evidence="11">
    <location>
        <begin position="406"/>
        <end position="417"/>
    </location>
</feature>
<keyword evidence="3" id="KW-1003">Cell membrane</keyword>
<evidence type="ECO:0000256" key="2">
    <source>
        <dbReference type="ARBA" id="ARBA00004389"/>
    </source>
</evidence>
<evidence type="ECO:0000256" key="8">
    <source>
        <dbReference type="ARBA" id="ARBA00023136"/>
    </source>
</evidence>
<keyword evidence="6" id="KW-1133">Transmembrane helix</keyword>
<dbReference type="OrthoDB" id="2195113at2759"/>
<feature type="compositionally biased region" description="Basic and acidic residues" evidence="11">
    <location>
        <begin position="495"/>
        <end position="505"/>
    </location>
</feature>
<sequence>MILCVLFHLRRWALRFYTSVDLRLFRLLSNGKMDQCKGDKVSIKFGSLGEPPKKAQENNNNNNNNNNVLISDVPKDAAEEWPAGKQIHSFYFVKHRHFDDPKIKAELDLAEKELEKLNKARAAVFDQLKARRAERSELFDLLDPLKTERQGFNTKFEEKRKEMEPLQQALGKLRGNDGGSARGPAICSSEEELNNMIYSYQYRIQHESIPLTEEKQLLKEIRLLEGTRDKVIANEAVRAKIKESMGQKDDIQGQVKLMGAGLDGVKKERQAVSARINQLSEKVKATKDEIQVLENELKTASEKRDKVYSNIREIRKQRDEMNSGFYQGRNVLNKARDLAAQKNIDELEALANAEVEKFVSLWCSKKNFREDYEKRILASLDARQLSRDGRMRNPEEKALVTPEAPPVAKVPKAMAKQQPEEEPVSAPESDAAHVAQKTEKAKNALKVKNAVVDDDEDELYGLGKPQKEEEKKIDEATVREMRKQEEIAKAKLAMERKKKQAEKAAAKAAKRAQMEAGKREKKEREKKAKKSFDAEV</sequence>
<feature type="compositionally biased region" description="Basic and acidic residues" evidence="11">
    <location>
        <begin position="387"/>
        <end position="398"/>
    </location>
</feature>
<evidence type="ECO:0008006" key="14">
    <source>
        <dbReference type="Google" id="ProtNLM"/>
    </source>
</evidence>
<evidence type="ECO:0000256" key="9">
    <source>
        <dbReference type="ARBA" id="ARBA00038080"/>
    </source>
</evidence>
<protein>
    <recommendedName>
        <fullName evidence="14">Proton pump-interactor 1</fullName>
    </recommendedName>
</protein>
<dbReference type="PANTHER" id="PTHR32219">
    <property type="entry name" value="RNA-BINDING PROTEIN YLMH-RELATED"/>
    <property type="match status" value="1"/>
</dbReference>
<feature type="region of interest" description="Disordered" evidence="11">
    <location>
        <begin position="387"/>
        <end position="440"/>
    </location>
</feature>
<evidence type="ECO:0000256" key="5">
    <source>
        <dbReference type="ARBA" id="ARBA00022824"/>
    </source>
</evidence>
<feature type="coiled-coil region" evidence="10">
    <location>
        <begin position="262"/>
        <end position="317"/>
    </location>
</feature>
<evidence type="ECO:0000256" key="7">
    <source>
        <dbReference type="ARBA" id="ARBA00023054"/>
    </source>
</evidence>
<dbReference type="InterPro" id="IPR055282">
    <property type="entry name" value="PPI1-4"/>
</dbReference>
<evidence type="ECO:0000313" key="12">
    <source>
        <dbReference type="EMBL" id="KAG2240908.1"/>
    </source>
</evidence>
<keyword evidence="5" id="KW-0256">Endoplasmic reticulum</keyword>
<evidence type="ECO:0000256" key="3">
    <source>
        <dbReference type="ARBA" id="ARBA00022475"/>
    </source>
</evidence>
<dbReference type="Proteomes" id="UP000886595">
    <property type="component" value="Unassembled WGS sequence"/>
</dbReference>
<dbReference type="PANTHER" id="PTHR32219:SF2">
    <property type="entry name" value="PROTON PUMP-INTERACTOR 1"/>
    <property type="match status" value="1"/>
</dbReference>
<keyword evidence="7 10" id="KW-0175">Coiled coil</keyword>
<accession>A0A8X7NZ28</accession>
<evidence type="ECO:0000256" key="11">
    <source>
        <dbReference type="SAM" id="MobiDB-lite"/>
    </source>
</evidence>
<name>A0A8X7NZ28_BRACI</name>
<dbReference type="GO" id="GO:0005886">
    <property type="term" value="C:plasma membrane"/>
    <property type="evidence" value="ECO:0007669"/>
    <property type="project" value="UniProtKB-SubCell"/>
</dbReference>
<feature type="compositionally biased region" description="Basic and acidic residues" evidence="11">
    <location>
        <begin position="512"/>
        <end position="536"/>
    </location>
</feature>
<gene>
    <name evidence="12" type="ORF">Bca52824_096988</name>
</gene>